<dbReference type="SUPFAM" id="SSF55486">
    <property type="entry name" value="Metalloproteases ('zincins'), catalytic domain"/>
    <property type="match status" value="1"/>
</dbReference>
<evidence type="ECO:0000256" key="1">
    <source>
        <dbReference type="SAM" id="MobiDB-lite"/>
    </source>
</evidence>
<dbReference type="InterPro" id="IPR007343">
    <property type="entry name" value="Uncharacterised_pept_Zn_put"/>
</dbReference>
<dbReference type="EMBL" id="AP022620">
    <property type="protein sequence ID" value="BBZ76914.1"/>
    <property type="molecule type" value="Genomic_DNA"/>
</dbReference>
<proteinExistence type="predicted"/>
<accession>A0A6N4WA53</accession>
<dbReference type="Proteomes" id="UP000467249">
    <property type="component" value="Chromosome"/>
</dbReference>
<feature type="chain" id="PRO_5039258825" evidence="2">
    <location>
        <begin position="21"/>
        <end position="480"/>
    </location>
</feature>
<keyword evidence="4" id="KW-1185">Reference proteome</keyword>
<feature type="region of interest" description="Disordered" evidence="1">
    <location>
        <begin position="47"/>
        <end position="68"/>
    </location>
</feature>
<evidence type="ECO:0000313" key="4">
    <source>
        <dbReference type="Proteomes" id="UP000467249"/>
    </source>
</evidence>
<feature type="signal peptide" evidence="2">
    <location>
        <begin position="1"/>
        <end position="20"/>
    </location>
</feature>
<name>A0A6N4WA53_9MYCO</name>
<evidence type="ECO:0000313" key="3">
    <source>
        <dbReference type="EMBL" id="BBZ76914.1"/>
    </source>
</evidence>
<reference evidence="3 4" key="1">
    <citation type="journal article" date="2019" name="Emerg. Microbes Infect.">
        <title>Comprehensive subspecies identification of 175 nontuberculous mycobacteria species based on 7547 genomic profiles.</title>
        <authorList>
            <person name="Matsumoto Y."/>
            <person name="Kinjo T."/>
            <person name="Motooka D."/>
            <person name="Nabeya D."/>
            <person name="Jung N."/>
            <person name="Uechi K."/>
            <person name="Horii T."/>
            <person name="Iida T."/>
            <person name="Fujita J."/>
            <person name="Nakamura S."/>
        </authorList>
    </citation>
    <scope>NUCLEOTIDE SEQUENCE [LARGE SCALE GENOMIC DNA]</scope>
    <source>
        <strain evidence="3 4">JCM 30275</strain>
    </source>
</reference>
<dbReference type="Pfam" id="PF04228">
    <property type="entry name" value="Zn_peptidase"/>
    <property type="match status" value="1"/>
</dbReference>
<gene>
    <name evidence="3" type="ORF">MANY_22510</name>
</gene>
<dbReference type="AlphaFoldDB" id="A0A6N4WA53"/>
<protein>
    <submittedName>
        <fullName evidence="3">Peptidase</fullName>
    </submittedName>
</protein>
<evidence type="ECO:0000256" key="2">
    <source>
        <dbReference type="SAM" id="SignalP"/>
    </source>
</evidence>
<sequence>MRARHLGRLLAVAATAVVLAGCGSTVSGKAVSIFDDPFKVAGLQAVDGNSGLRPNPEPPGRKVTGGDGGKVDEIAAQSVSDLETFWQSSYGDTFKGEFTPVKELISWNSDDYDGTFCDESTAGLVNAAFCEDDDTIGWDRGVLMPSLRQANGDMAITMVLAHEYGHAIQKLAKLNKKGTPTLVAEQQADCLAGVYMRWVAEGNSPRFTLSTGDGLNNLLAAMISFRDPLLSQDDYYDTGDEHGSAFERISAFQFGFTDGASSCAAIDVKEIGQRRGDLPVELQSDQTGEWPVSEESTKSIVDAMNILFAPKDPPQLSFDAAKASSCPDARPSPPVSFCPATNTIAVDLPGLQKMGTSNEGDETSLVQGDNTAYSALVSRYMLALQHQQGGLVLDNAEAGLRTACLTGVATTKLSKEVTTPDGNTVALTAGDIDEAVSGLLTNGLAASDVNGESVPAGFSRIDAFRIGVLGDQARCIKRFP</sequence>
<keyword evidence="2" id="KW-0732">Signal</keyword>
<dbReference type="KEGG" id="many:MANY_22510"/>
<organism evidence="3 4">
    <name type="scientific">Mycolicibacterium anyangense</name>
    <dbReference type="NCBI Taxonomy" id="1431246"/>
    <lineage>
        <taxon>Bacteria</taxon>
        <taxon>Bacillati</taxon>
        <taxon>Actinomycetota</taxon>
        <taxon>Actinomycetes</taxon>
        <taxon>Mycobacteriales</taxon>
        <taxon>Mycobacteriaceae</taxon>
        <taxon>Mycolicibacterium</taxon>
    </lineage>
</organism>
<dbReference type="RefSeq" id="WP_163804306.1">
    <property type="nucleotide sequence ID" value="NZ_AP022620.1"/>
</dbReference>
<dbReference type="PROSITE" id="PS51257">
    <property type="entry name" value="PROKAR_LIPOPROTEIN"/>
    <property type="match status" value="1"/>
</dbReference>